<gene>
    <name evidence="1" type="ORF">ABID52_002078</name>
</gene>
<keyword evidence="2" id="KW-1185">Reference proteome</keyword>
<proteinExistence type="predicted"/>
<comment type="caution">
    <text evidence="1">The sequence shown here is derived from an EMBL/GenBank/DDBJ whole genome shotgun (WGS) entry which is preliminary data.</text>
</comment>
<dbReference type="RefSeq" id="WP_354019407.1">
    <property type="nucleotide sequence ID" value="NZ_JBEPMP010000001.1"/>
</dbReference>
<reference evidence="1 2" key="1">
    <citation type="submission" date="2024-06" db="EMBL/GenBank/DDBJ databases">
        <title>Genomic Encyclopedia of Type Strains, Phase IV (KMG-IV): sequencing the most valuable type-strain genomes for metagenomic binning, comparative biology and taxonomic classification.</title>
        <authorList>
            <person name="Goeker M."/>
        </authorList>
    </citation>
    <scope>NUCLEOTIDE SEQUENCE [LARGE SCALE GENOMIC DNA]</scope>
    <source>
        <strain evidence="1 2">DSM 100124</strain>
    </source>
</reference>
<organism evidence="1 2">
    <name type="scientific">Fictibacillus halophilus</name>
    <dbReference type="NCBI Taxonomy" id="1610490"/>
    <lineage>
        <taxon>Bacteria</taxon>
        <taxon>Bacillati</taxon>
        <taxon>Bacillota</taxon>
        <taxon>Bacilli</taxon>
        <taxon>Bacillales</taxon>
        <taxon>Fictibacillaceae</taxon>
        <taxon>Fictibacillus</taxon>
    </lineage>
</organism>
<name>A0ABV2LLR1_9BACL</name>
<dbReference type="Proteomes" id="UP001549097">
    <property type="component" value="Unassembled WGS sequence"/>
</dbReference>
<sequence>MLKLYSIFCTFIAGFLLFFSWSGYLKEEFNSKEFRGNIVKKERTEKVISIGSSFVTEPQYTLFFENGKKLHVPNAIYIKAKEGSHIVLMKQKDNITLKQIRD</sequence>
<evidence type="ECO:0000313" key="1">
    <source>
        <dbReference type="EMBL" id="MET3728497.1"/>
    </source>
</evidence>
<protein>
    <submittedName>
        <fullName evidence="1">Uncharacterized protein</fullName>
    </submittedName>
</protein>
<accession>A0ABV2LLR1</accession>
<dbReference type="EMBL" id="JBEPMP010000001">
    <property type="protein sequence ID" value="MET3728497.1"/>
    <property type="molecule type" value="Genomic_DNA"/>
</dbReference>
<evidence type="ECO:0000313" key="2">
    <source>
        <dbReference type="Proteomes" id="UP001549097"/>
    </source>
</evidence>